<dbReference type="PANTHER" id="PTHR32243">
    <property type="entry name" value="MALTOSE TRANSPORT SYSTEM PERMEASE-RELATED"/>
    <property type="match status" value="1"/>
</dbReference>
<comment type="caution">
    <text evidence="11">The sequence shown here is derived from an EMBL/GenBank/DDBJ whole genome shotgun (WGS) entry which is preliminary data.</text>
</comment>
<feature type="transmembrane region" description="Helical" evidence="9">
    <location>
        <begin position="164"/>
        <end position="183"/>
    </location>
</feature>
<accession>A0A967B4M5</accession>
<evidence type="ECO:0000256" key="8">
    <source>
        <dbReference type="ARBA" id="ARBA00023136"/>
    </source>
</evidence>
<dbReference type="CDD" id="cd06261">
    <property type="entry name" value="TM_PBP2"/>
    <property type="match status" value="1"/>
</dbReference>
<feature type="transmembrane region" description="Helical" evidence="9">
    <location>
        <begin position="265"/>
        <end position="289"/>
    </location>
</feature>
<evidence type="ECO:0000256" key="1">
    <source>
        <dbReference type="ARBA" id="ARBA00004651"/>
    </source>
</evidence>
<protein>
    <submittedName>
        <fullName evidence="11">Sugar ABC transporter permease</fullName>
    </submittedName>
</protein>
<evidence type="ECO:0000259" key="10">
    <source>
        <dbReference type="PROSITE" id="PS50928"/>
    </source>
</evidence>
<dbReference type="PANTHER" id="PTHR32243:SF50">
    <property type="entry name" value="MALTOSE_MALTODEXTRIN TRANSPORT SYSTEM PERMEASE PROTEIN MALG"/>
    <property type="match status" value="1"/>
</dbReference>
<keyword evidence="5" id="KW-0762">Sugar transport</keyword>
<proteinExistence type="inferred from homology"/>
<keyword evidence="4" id="KW-1003">Cell membrane</keyword>
<dbReference type="SUPFAM" id="SSF161098">
    <property type="entry name" value="MetI-like"/>
    <property type="match status" value="1"/>
</dbReference>
<evidence type="ECO:0000313" key="12">
    <source>
        <dbReference type="Proteomes" id="UP000744769"/>
    </source>
</evidence>
<evidence type="ECO:0000313" key="11">
    <source>
        <dbReference type="EMBL" id="NHN55542.1"/>
    </source>
</evidence>
<evidence type="ECO:0000256" key="5">
    <source>
        <dbReference type="ARBA" id="ARBA00022597"/>
    </source>
</evidence>
<keyword evidence="7 9" id="KW-1133">Transmembrane helix</keyword>
<feature type="domain" description="ABC transmembrane type-1" evidence="10">
    <location>
        <begin position="90"/>
        <end position="289"/>
    </location>
</feature>
<name>A0A967B4M5_9MICO</name>
<dbReference type="Gene3D" id="1.10.3720.10">
    <property type="entry name" value="MetI-like"/>
    <property type="match status" value="1"/>
</dbReference>
<evidence type="ECO:0000256" key="9">
    <source>
        <dbReference type="RuleBase" id="RU363032"/>
    </source>
</evidence>
<keyword evidence="3 9" id="KW-0813">Transport</keyword>
<dbReference type="GO" id="GO:0005886">
    <property type="term" value="C:plasma membrane"/>
    <property type="evidence" value="ECO:0007669"/>
    <property type="project" value="UniProtKB-SubCell"/>
</dbReference>
<dbReference type="EMBL" id="JAAOIV010000004">
    <property type="protein sequence ID" value="NHN55542.1"/>
    <property type="molecule type" value="Genomic_DNA"/>
</dbReference>
<dbReference type="InterPro" id="IPR035906">
    <property type="entry name" value="MetI-like_sf"/>
</dbReference>
<dbReference type="RefSeq" id="WP_166195265.1">
    <property type="nucleotide sequence ID" value="NZ_JAAOIV010000004.1"/>
</dbReference>
<reference evidence="11" key="1">
    <citation type="submission" date="2020-03" db="EMBL/GenBank/DDBJ databases">
        <title>Draft sequencing of Calidifontibacter sp. DB0510.</title>
        <authorList>
            <person name="Kim D.-U."/>
        </authorList>
    </citation>
    <scope>NUCLEOTIDE SEQUENCE</scope>
    <source>
        <strain evidence="11">DB0510</strain>
    </source>
</reference>
<organism evidence="11 12">
    <name type="scientific">Metallococcus carri</name>
    <dbReference type="NCBI Taxonomy" id="1656884"/>
    <lineage>
        <taxon>Bacteria</taxon>
        <taxon>Bacillati</taxon>
        <taxon>Actinomycetota</taxon>
        <taxon>Actinomycetes</taxon>
        <taxon>Micrococcales</taxon>
        <taxon>Dermacoccaceae</taxon>
        <taxon>Metallococcus</taxon>
    </lineage>
</organism>
<dbReference type="InterPro" id="IPR050901">
    <property type="entry name" value="BP-dep_ABC_trans_perm"/>
</dbReference>
<keyword evidence="8 9" id="KW-0472">Membrane</keyword>
<dbReference type="GO" id="GO:0015423">
    <property type="term" value="F:ABC-type maltose transporter activity"/>
    <property type="evidence" value="ECO:0007669"/>
    <property type="project" value="TreeGrafter"/>
</dbReference>
<keyword evidence="12" id="KW-1185">Reference proteome</keyword>
<dbReference type="Pfam" id="PF00528">
    <property type="entry name" value="BPD_transp_1"/>
    <property type="match status" value="1"/>
</dbReference>
<sequence>MSTAAVPDATPERSPGVQQDPAGTFGKVWWKHLLAILALLFAIFPIVFVISAALNPAGTMSASSLLPRGFSLANFRDLLQDPARPFLTWYKNSLVISLLAALFSTFIGACSAYVFSRMRFRGRRAGLMALLLLQMFPALLAFVGLYITFSKIGEIVPPFGLNTSWGIILVYLGGAMGGSVWLLKGYFDTVPKELDEAALVDGASHARIFFTITLRLVTPILVTVFMTSFVGVFGEFMLASIFLTNADAQTLAVGLYGMTVGNTKFALFGEFAAGALLSAIPIAALYLVFQKQLAGGLTQGSVK</sequence>
<dbReference type="Proteomes" id="UP000744769">
    <property type="component" value="Unassembled WGS sequence"/>
</dbReference>
<dbReference type="AlphaFoldDB" id="A0A967B4M5"/>
<comment type="subcellular location">
    <subcellularLocation>
        <location evidence="1 9">Cell membrane</location>
        <topology evidence="1 9">Multi-pass membrane protein</topology>
    </subcellularLocation>
</comment>
<feature type="transmembrane region" description="Helical" evidence="9">
    <location>
        <begin position="127"/>
        <end position="149"/>
    </location>
</feature>
<dbReference type="InterPro" id="IPR000515">
    <property type="entry name" value="MetI-like"/>
</dbReference>
<dbReference type="PROSITE" id="PS50928">
    <property type="entry name" value="ABC_TM1"/>
    <property type="match status" value="1"/>
</dbReference>
<evidence type="ECO:0000256" key="6">
    <source>
        <dbReference type="ARBA" id="ARBA00022692"/>
    </source>
</evidence>
<evidence type="ECO:0000256" key="4">
    <source>
        <dbReference type="ARBA" id="ARBA00022475"/>
    </source>
</evidence>
<feature type="transmembrane region" description="Helical" evidence="9">
    <location>
        <begin position="94"/>
        <end position="115"/>
    </location>
</feature>
<keyword evidence="6 9" id="KW-0812">Transmembrane</keyword>
<comment type="similarity">
    <text evidence="2">Belongs to the binding-protein-dependent transport system permease family. MalFG subfamily.</text>
</comment>
<dbReference type="GO" id="GO:0042956">
    <property type="term" value="P:maltodextrin transmembrane transport"/>
    <property type="evidence" value="ECO:0007669"/>
    <property type="project" value="TreeGrafter"/>
</dbReference>
<evidence type="ECO:0000256" key="3">
    <source>
        <dbReference type="ARBA" id="ARBA00022448"/>
    </source>
</evidence>
<feature type="transmembrane region" description="Helical" evidence="9">
    <location>
        <begin position="33"/>
        <end position="54"/>
    </location>
</feature>
<feature type="transmembrane region" description="Helical" evidence="9">
    <location>
        <begin position="216"/>
        <end position="245"/>
    </location>
</feature>
<evidence type="ECO:0000256" key="2">
    <source>
        <dbReference type="ARBA" id="ARBA00009047"/>
    </source>
</evidence>
<evidence type="ECO:0000256" key="7">
    <source>
        <dbReference type="ARBA" id="ARBA00022989"/>
    </source>
</evidence>
<gene>
    <name evidence="11" type="ORF">G9U51_07075</name>
</gene>